<dbReference type="Proteomes" id="UP000245263">
    <property type="component" value="Chromosome 1"/>
</dbReference>
<evidence type="ECO:0000256" key="1">
    <source>
        <dbReference type="SAM" id="SignalP"/>
    </source>
</evidence>
<evidence type="ECO:0000313" key="3">
    <source>
        <dbReference type="Proteomes" id="UP000245263"/>
    </source>
</evidence>
<keyword evidence="3" id="KW-1185">Reference proteome</keyword>
<sequence length="139" mass="15507">MKIKAASLAVSLGILSLFACKGSVSPEAKLLELTPKFQKVMCNKSIECTKDELAKIPAAYRNLIPPFMQSEENCISFFKGKFDEAQKKRETEKKEVTEEMVNAFETCISAMEKSSCDVYKGTKGKLNIPGCENMEKYSN</sequence>
<dbReference type="NCBIfam" id="NF047485">
    <property type="entry name" value="LA_2478_plus"/>
    <property type="match status" value="1"/>
</dbReference>
<evidence type="ECO:0008006" key="4">
    <source>
        <dbReference type="Google" id="ProtNLM"/>
    </source>
</evidence>
<dbReference type="EMBL" id="AP025028">
    <property type="protein sequence ID" value="BDA80065.1"/>
    <property type="molecule type" value="Genomic_DNA"/>
</dbReference>
<feature type="signal peptide" evidence="1">
    <location>
        <begin position="1"/>
        <end position="19"/>
    </location>
</feature>
<feature type="chain" id="PRO_5045313534" description="Lipoprotein" evidence="1">
    <location>
        <begin position="20"/>
        <end position="139"/>
    </location>
</feature>
<gene>
    <name evidence="2" type="ORF">LPTSP3_g29950</name>
</gene>
<evidence type="ECO:0000313" key="2">
    <source>
        <dbReference type="EMBL" id="BDA80065.1"/>
    </source>
</evidence>
<keyword evidence="1" id="KW-0732">Signal</keyword>
<accession>A0ABM7UM68</accession>
<dbReference type="PROSITE" id="PS51257">
    <property type="entry name" value="PROKAR_LIPOPROTEIN"/>
    <property type="match status" value="1"/>
</dbReference>
<dbReference type="RefSeq" id="WP_242935235.1">
    <property type="nucleotide sequence ID" value="NZ_AP025028.1"/>
</dbReference>
<reference evidence="2 3" key="1">
    <citation type="submission" date="2021-08" db="EMBL/GenBank/DDBJ databases">
        <title>Complete genome sequence of Leptospira kobayashii strain E30.</title>
        <authorList>
            <person name="Nakao R."/>
            <person name="Nakamura S."/>
            <person name="Masuzawa T."/>
            <person name="Koizumi N."/>
        </authorList>
    </citation>
    <scope>NUCLEOTIDE SEQUENCE [LARGE SCALE GENOMIC DNA]</scope>
    <source>
        <strain evidence="2 3">E30</strain>
    </source>
</reference>
<organism evidence="2 3">
    <name type="scientific">Leptospira kobayashii</name>
    <dbReference type="NCBI Taxonomy" id="1917830"/>
    <lineage>
        <taxon>Bacteria</taxon>
        <taxon>Pseudomonadati</taxon>
        <taxon>Spirochaetota</taxon>
        <taxon>Spirochaetia</taxon>
        <taxon>Leptospirales</taxon>
        <taxon>Leptospiraceae</taxon>
        <taxon>Leptospira</taxon>
    </lineage>
</organism>
<name>A0ABM7UM68_9LEPT</name>
<protein>
    <recommendedName>
        <fullName evidence="4">Lipoprotein</fullName>
    </recommendedName>
</protein>
<proteinExistence type="predicted"/>